<evidence type="ECO:0000256" key="7">
    <source>
        <dbReference type="ARBA" id="ARBA00022833"/>
    </source>
</evidence>
<dbReference type="InterPro" id="IPR023214">
    <property type="entry name" value="HAD_sf"/>
</dbReference>
<evidence type="ECO:0000256" key="9">
    <source>
        <dbReference type="ARBA" id="ARBA00023239"/>
    </source>
</evidence>
<comment type="function">
    <text evidence="11">Catalyzes an early step in the biosynthesis of tetrapyrroles. Binds two molecules of 5-aminolevulinate per subunit, each at a distinct site, and catalyzes their condensation to form porphobilinogen.</text>
</comment>
<dbReference type="GO" id="GO:0004655">
    <property type="term" value="F:porphobilinogen synthase activity"/>
    <property type="evidence" value="ECO:0007669"/>
    <property type="project" value="UniProtKB-EC"/>
</dbReference>
<dbReference type="InterPro" id="IPR036412">
    <property type="entry name" value="HAD-like_sf"/>
</dbReference>
<dbReference type="CDD" id="cd16415">
    <property type="entry name" value="HAD_dREG-2_like"/>
    <property type="match status" value="1"/>
</dbReference>
<evidence type="ECO:0000256" key="8">
    <source>
        <dbReference type="ARBA" id="ARBA00023133"/>
    </source>
</evidence>
<evidence type="ECO:0000313" key="17">
    <source>
        <dbReference type="Proteomes" id="UP000710432"/>
    </source>
</evidence>
<organism evidence="16 17">
    <name type="scientific">Microtus ochrogaster</name>
    <name type="common">Prairie vole</name>
    <dbReference type="NCBI Taxonomy" id="79684"/>
    <lineage>
        <taxon>Eukaryota</taxon>
        <taxon>Metazoa</taxon>
        <taxon>Chordata</taxon>
        <taxon>Craniata</taxon>
        <taxon>Vertebrata</taxon>
        <taxon>Euteleostomi</taxon>
        <taxon>Mammalia</taxon>
        <taxon>Eutheria</taxon>
        <taxon>Euarchontoglires</taxon>
        <taxon>Glires</taxon>
        <taxon>Rodentia</taxon>
        <taxon>Myomorpha</taxon>
        <taxon>Muroidea</taxon>
        <taxon>Cricetidae</taxon>
        <taxon>Arvicolinae</taxon>
        <taxon>Microtus</taxon>
    </lineage>
</organism>
<keyword evidence="8" id="KW-0350">Heme biosynthesis</keyword>
<comment type="similarity">
    <text evidence="3 15">Belongs to the ALAD family.</text>
</comment>
<dbReference type="PROSITE" id="PS00169">
    <property type="entry name" value="D_ALA_DEHYDRATASE"/>
    <property type="match status" value="1"/>
</dbReference>
<dbReference type="EMBL" id="JAATJU010024448">
    <property type="protein sequence ID" value="KAH0505581.1"/>
    <property type="molecule type" value="Genomic_DNA"/>
</dbReference>
<dbReference type="SFLD" id="SFLDS00003">
    <property type="entry name" value="Haloacid_Dehalogenase"/>
    <property type="match status" value="1"/>
</dbReference>
<dbReference type="PANTHER" id="PTHR11458:SF0">
    <property type="entry name" value="DELTA-AMINOLEVULINIC ACID DEHYDRATASE"/>
    <property type="match status" value="1"/>
</dbReference>
<dbReference type="InterPro" id="IPR011949">
    <property type="entry name" value="HAD-SF_hydro_IA_REG-2-like"/>
</dbReference>
<dbReference type="InterPro" id="IPR030656">
    <property type="entry name" value="ALAD_AS"/>
</dbReference>
<evidence type="ECO:0000256" key="3">
    <source>
        <dbReference type="ARBA" id="ARBA00008055"/>
    </source>
</evidence>
<dbReference type="EC" id="4.2.1.24" evidence="4 14"/>
<comment type="subunit">
    <text evidence="12">Homooctamer; active form. Homohexamer; low activity form.</text>
</comment>
<evidence type="ECO:0000256" key="15">
    <source>
        <dbReference type="RuleBase" id="RU004161"/>
    </source>
</evidence>
<keyword evidence="7" id="KW-0862">Zinc</keyword>
<dbReference type="NCBIfam" id="TIGR02252">
    <property type="entry name" value="DREG-2"/>
    <property type="match status" value="1"/>
</dbReference>
<evidence type="ECO:0000256" key="14">
    <source>
        <dbReference type="RuleBase" id="RU000515"/>
    </source>
</evidence>
<dbReference type="InterPro" id="IPR044924">
    <property type="entry name" value="HAD-SF_hydro_IA_REG-2-like_cap"/>
</dbReference>
<dbReference type="Proteomes" id="UP000710432">
    <property type="component" value="Unassembled WGS sequence"/>
</dbReference>
<dbReference type="GO" id="GO:0006782">
    <property type="term" value="P:protoporphyrinogen IX biosynthetic process"/>
    <property type="evidence" value="ECO:0007669"/>
    <property type="project" value="UniProtKB-UniPathway"/>
</dbReference>
<keyword evidence="10 14" id="KW-0627">Porphyrin biosynthesis</keyword>
<evidence type="ECO:0000256" key="12">
    <source>
        <dbReference type="ARBA" id="ARBA00025861"/>
    </source>
</evidence>
<dbReference type="GO" id="GO:0005829">
    <property type="term" value="C:cytosol"/>
    <property type="evidence" value="ECO:0007669"/>
    <property type="project" value="TreeGrafter"/>
</dbReference>
<dbReference type="SMART" id="SM01004">
    <property type="entry name" value="ALAD"/>
    <property type="match status" value="1"/>
</dbReference>
<comment type="caution">
    <text evidence="16">The sequence shown here is derived from an EMBL/GenBank/DDBJ whole genome shotgun (WGS) entry which is preliminary data.</text>
</comment>
<comment type="catalytic activity">
    <reaction evidence="13 14">
        <text>2 5-aminolevulinate = porphobilinogen + 2 H2O + H(+)</text>
        <dbReference type="Rhea" id="RHEA:24064"/>
        <dbReference type="ChEBI" id="CHEBI:15377"/>
        <dbReference type="ChEBI" id="CHEBI:15378"/>
        <dbReference type="ChEBI" id="CHEBI:58126"/>
        <dbReference type="ChEBI" id="CHEBI:356416"/>
        <dbReference type="EC" id="4.2.1.24"/>
    </reaction>
</comment>
<evidence type="ECO:0000256" key="13">
    <source>
        <dbReference type="ARBA" id="ARBA00047651"/>
    </source>
</evidence>
<evidence type="ECO:0000256" key="5">
    <source>
        <dbReference type="ARBA" id="ARBA00020771"/>
    </source>
</evidence>
<dbReference type="SFLD" id="SFLDG01129">
    <property type="entry name" value="C1.5:_HAD__Beta-PGM__Phosphata"/>
    <property type="match status" value="1"/>
</dbReference>
<name>A0A8J6KMS4_MICOH</name>
<protein>
    <recommendedName>
        <fullName evidence="5 14">Delta-aminolevulinic acid dehydratase</fullName>
        <ecNumber evidence="4 14">4.2.1.24</ecNumber>
    </recommendedName>
</protein>
<gene>
    <name evidence="16" type="ORF">LTLLF_177310</name>
</gene>
<proteinExistence type="inferred from homology"/>
<dbReference type="InterPro" id="IPR013785">
    <property type="entry name" value="Aldolase_TIM"/>
</dbReference>
<dbReference type="CDD" id="cd04824">
    <property type="entry name" value="eu_ALAD_PBGS_cysteine_rich"/>
    <property type="match status" value="1"/>
</dbReference>
<accession>A0A8J6KMS4</accession>
<reference evidence="16" key="1">
    <citation type="submission" date="2020-03" db="EMBL/GenBank/DDBJ databases">
        <title>Studies in the Genomics of Life Span.</title>
        <authorList>
            <person name="Glass D."/>
        </authorList>
    </citation>
    <scope>NUCLEOTIDE SEQUENCE</scope>
    <source>
        <strain evidence="16">LTLLF</strain>
        <tissue evidence="16">Muscle</tissue>
    </source>
</reference>
<evidence type="ECO:0000313" key="16">
    <source>
        <dbReference type="EMBL" id="KAH0505581.1"/>
    </source>
</evidence>
<dbReference type="PRINTS" id="PR00144">
    <property type="entry name" value="DALDHYDRTASE"/>
</dbReference>
<dbReference type="FunFam" id="3.20.20.70:FF:000048">
    <property type="entry name" value="Delta-aminolevulinic acid dehydratase"/>
    <property type="match status" value="1"/>
</dbReference>
<evidence type="ECO:0000256" key="11">
    <source>
        <dbReference type="ARBA" id="ARBA00025628"/>
    </source>
</evidence>
<comment type="pathway">
    <text evidence="2">Porphyrin-containing compound metabolism; protoporphyrin-IX biosynthesis; coproporphyrinogen-III from 5-aminolevulinate: step 1/4.</text>
</comment>
<sequence>MHHQSILHSGYFHPLLRTWQASASTISASNLIYPIFVTDVPDDVQPIASLPGVARYGVNRLEDMLRPLVGAGLRAVLIFGVPSTVPKDEQGSAADSEDSPAVEAIRLLRKTFPDLLVACDVCLCPYTSHGHCGLLSEKGAFLAEESRQRLAEVALAYAKAGCQVVAPSDMMDGRVEAIKTALLKHGLGNRVSVMSYSAKFASCFYGPFRDAAQSSPAFGDRRCYQLPPGARGLALRAVARDIREGADMLMVKPGLPYLDVVREVKDKHPELPLAVYQVSGEFAMLWHGAQAGAFDLRTAVLEAVTAFRRAVTLLSMAHRLQMRLLTWDVKDTLIKLRHSVGEEYASKARAHGLMVEATALEQAFGQAYRAQSHNFPNYGQNCGLTSRQWWKDLVLHTFHLAGVPDARAITPIADHLYEDFSSPSTWQVLEGAETTLKECRKRGLRLAVISNFDQRLEDILVGLGLREHFEFVLTSEAMGCPKPDPRIFHEALQLAHVEPAMAAHIGDSYPCDYQGARAVGMHSFLVVGPEPLPSSVRDSVPKEHILLSLSQLLPALDLLEASSLMREGGGNK</sequence>
<dbReference type="NCBIfam" id="TIGR01549">
    <property type="entry name" value="HAD-SF-IA-v1"/>
    <property type="match status" value="1"/>
</dbReference>
<dbReference type="NCBIfam" id="TIGR01509">
    <property type="entry name" value="HAD-SF-IA-v3"/>
    <property type="match status" value="1"/>
</dbReference>
<evidence type="ECO:0000256" key="10">
    <source>
        <dbReference type="ARBA" id="ARBA00023244"/>
    </source>
</evidence>
<dbReference type="NCBIfam" id="NF006762">
    <property type="entry name" value="PRK09283.1"/>
    <property type="match status" value="1"/>
</dbReference>
<dbReference type="InterPro" id="IPR006439">
    <property type="entry name" value="HAD-SF_hydro_IA"/>
</dbReference>
<evidence type="ECO:0000256" key="6">
    <source>
        <dbReference type="ARBA" id="ARBA00022723"/>
    </source>
</evidence>
<evidence type="ECO:0000256" key="4">
    <source>
        <dbReference type="ARBA" id="ARBA00012053"/>
    </source>
</evidence>
<dbReference type="Pfam" id="PF00490">
    <property type="entry name" value="ALAD"/>
    <property type="match status" value="1"/>
</dbReference>
<dbReference type="Pfam" id="PF00702">
    <property type="entry name" value="Hydrolase"/>
    <property type="match status" value="1"/>
</dbReference>
<dbReference type="PANTHER" id="PTHR11458">
    <property type="entry name" value="DELTA-AMINOLEVULINIC ACID DEHYDRATASE"/>
    <property type="match status" value="1"/>
</dbReference>
<comment type="cofactor">
    <cofactor evidence="1">
        <name>Zn(2+)</name>
        <dbReference type="ChEBI" id="CHEBI:29105"/>
    </cofactor>
</comment>
<evidence type="ECO:0000256" key="2">
    <source>
        <dbReference type="ARBA" id="ARBA00004694"/>
    </source>
</evidence>
<dbReference type="SUPFAM" id="SSF51569">
    <property type="entry name" value="Aldolase"/>
    <property type="match status" value="1"/>
</dbReference>
<dbReference type="SUPFAM" id="SSF56784">
    <property type="entry name" value="HAD-like"/>
    <property type="match status" value="1"/>
</dbReference>
<dbReference type="InterPro" id="IPR001731">
    <property type="entry name" value="ALAD"/>
</dbReference>
<evidence type="ECO:0000256" key="1">
    <source>
        <dbReference type="ARBA" id="ARBA00001947"/>
    </source>
</evidence>
<keyword evidence="6" id="KW-0479">Metal-binding</keyword>
<dbReference type="GO" id="GO:0008270">
    <property type="term" value="F:zinc ion binding"/>
    <property type="evidence" value="ECO:0007669"/>
    <property type="project" value="TreeGrafter"/>
</dbReference>
<dbReference type="Gene3D" id="3.20.20.70">
    <property type="entry name" value="Aldolase class I"/>
    <property type="match status" value="1"/>
</dbReference>
<dbReference type="AlphaFoldDB" id="A0A8J6KMS4"/>
<keyword evidence="9 14" id="KW-0456">Lyase</keyword>
<dbReference type="UniPathway" id="UPA00251">
    <property type="reaction ID" value="UER00318"/>
</dbReference>
<dbReference type="Gene3D" id="1.10.150.720">
    <property type="entry name" value="Haloacid dehalogenase-like hydrolase"/>
    <property type="match status" value="1"/>
</dbReference>
<dbReference type="Gene3D" id="3.40.50.1000">
    <property type="entry name" value="HAD superfamily/HAD-like"/>
    <property type="match status" value="1"/>
</dbReference>